<keyword evidence="6 8" id="KW-0472">Membrane</keyword>
<dbReference type="InterPro" id="IPR000715">
    <property type="entry name" value="Glycosyl_transferase_4"/>
</dbReference>
<feature type="transmembrane region" description="Helical" evidence="8">
    <location>
        <begin position="193"/>
        <end position="211"/>
    </location>
</feature>
<evidence type="ECO:0000256" key="6">
    <source>
        <dbReference type="ARBA" id="ARBA00023136"/>
    </source>
</evidence>
<dbReference type="Proteomes" id="UP000066549">
    <property type="component" value="Chromosome"/>
</dbReference>
<dbReference type="PANTHER" id="PTHR22926:SF3">
    <property type="entry name" value="UNDECAPRENYL-PHOSPHATE ALPHA-N-ACETYLGLUCOSAMINYL 1-PHOSPHATE TRANSFERASE"/>
    <property type="match status" value="1"/>
</dbReference>
<dbReference type="GO" id="GO:0005886">
    <property type="term" value="C:plasma membrane"/>
    <property type="evidence" value="ECO:0007669"/>
    <property type="project" value="UniProtKB-SubCell"/>
</dbReference>
<feature type="transmembrane region" description="Helical" evidence="8">
    <location>
        <begin position="12"/>
        <end position="33"/>
    </location>
</feature>
<dbReference type="OrthoDB" id="9783652at2"/>
<feature type="transmembrane region" description="Helical" evidence="8">
    <location>
        <begin position="299"/>
        <end position="322"/>
    </location>
</feature>
<keyword evidence="4 8" id="KW-0812">Transmembrane</keyword>
<feature type="transmembrane region" description="Helical" evidence="8">
    <location>
        <begin position="53"/>
        <end position="71"/>
    </location>
</feature>
<dbReference type="GO" id="GO:0009103">
    <property type="term" value="P:lipopolysaccharide biosynthetic process"/>
    <property type="evidence" value="ECO:0007669"/>
    <property type="project" value="TreeGrafter"/>
</dbReference>
<evidence type="ECO:0000256" key="5">
    <source>
        <dbReference type="ARBA" id="ARBA00022989"/>
    </source>
</evidence>
<dbReference type="GO" id="GO:0071555">
    <property type="term" value="P:cell wall organization"/>
    <property type="evidence" value="ECO:0007669"/>
    <property type="project" value="TreeGrafter"/>
</dbReference>
<feature type="transmembrane region" description="Helical" evidence="8">
    <location>
        <begin position="245"/>
        <end position="265"/>
    </location>
</feature>
<keyword evidence="10" id="KW-1185">Reference proteome</keyword>
<proteinExistence type="predicted"/>
<dbReference type="AlphaFoldDB" id="A0A0H4J0I3"/>
<dbReference type="EMBL" id="CP011002">
    <property type="protein sequence ID" value="AKO66289.1"/>
    <property type="molecule type" value="Genomic_DNA"/>
</dbReference>
<keyword evidence="2" id="KW-1003">Cell membrane</keyword>
<dbReference type="Pfam" id="PF00953">
    <property type="entry name" value="Glycos_transf_4"/>
    <property type="match status" value="1"/>
</dbReference>
<keyword evidence="7" id="KW-0479">Metal-binding</keyword>
<comment type="subcellular location">
    <subcellularLocation>
        <location evidence="1">Cell membrane</location>
        <topology evidence="1">Multi-pass membrane protein</topology>
    </subcellularLocation>
</comment>
<evidence type="ECO:0000313" key="10">
    <source>
        <dbReference type="Proteomes" id="UP000066549"/>
    </source>
</evidence>
<feature type="transmembrane region" description="Helical" evidence="8">
    <location>
        <begin position="106"/>
        <end position="121"/>
    </location>
</feature>
<feature type="transmembrane region" description="Helical" evidence="8">
    <location>
        <begin position="133"/>
        <end position="156"/>
    </location>
</feature>
<organism evidence="9 10">
    <name type="scientific">Methylophilales bacterium MBRS-H7</name>
    <dbReference type="NCBI Taxonomy" id="1623450"/>
    <lineage>
        <taxon>Bacteria</taxon>
        <taxon>Pseudomonadati</taxon>
        <taxon>Pseudomonadota</taxon>
        <taxon>Betaproteobacteria</taxon>
        <taxon>Nitrosomonadales</taxon>
        <taxon>OM43 clade</taxon>
    </lineage>
</organism>
<evidence type="ECO:0000256" key="3">
    <source>
        <dbReference type="ARBA" id="ARBA00022679"/>
    </source>
</evidence>
<sequence length="351" mass="40249">MLNSFFDVFLFLKYPLLGLFIAFAFISFFWTNIFHALNFKTYQNIQRVHKNEVSRLGGIFIYIFIALLVWFEFIQQKIIVNILISAIPFIAISTKEDLFHNTSPRLRLITMVMGCLIFFYLNPIDFPVIDFPYLGHLISVYPVGIIFFTFSLLVVMNGMNLIDGMNGLFGLTAIFQLVSIASIGFFYGDNEVVVVSSIFLVPLIVFLCFNFPLGKVFVGDTGAYFYGFVIALLTIYTFGKHNQLLSWLAVLILFYPCLELLFSFIRKISSGLSPLTPDNRHLHTIIFNELKNKYNRTKFSNVITTLALFPLYTIPTTIVLFLFPQISLNIVIIALSLLSIGYIYVYKKLNN</sequence>
<evidence type="ECO:0008006" key="11">
    <source>
        <dbReference type="Google" id="ProtNLM"/>
    </source>
</evidence>
<feature type="transmembrane region" description="Helical" evidence="8">
    <location>
        <begin position="223"/>
        <end position="239"/>
    </location>
</feature>
<gene>
    <name evidence="9" type="ORF">VI33_06390</name>
</gene>
<evidence type="ECO:0000313" key="9">
    <source>
        <dbReference type="EMBL" id="AKO66289.1"/>
    </source>
</evidence>
<dbReference type="GO" id="GO:0046872">
    <property type="term" value="F:metal ion binding"/>
    <property type="evidence" value="ECO:0007669"/>
    <property type="project" value="UniProtKB-KW"/>
</dbReference>
<keyword evidence="7" id="KW-0460">Magnesium</keyword>
<evidence type="ECO:0000256" key="1">
    <source>
        <dbReference type="ARBA" id="ARBA00004651"/>
    </source>
</evidence>
<feature type="binding site" evidence="7">
    <location>
        <position position="220"/>
    </location>
    <ligand>
        <name>Mg(2+)</name>
        <dbReference type="ChEBI" id="CHEBI:18420"/>
    </ligand>
</feature>
<accession>A0A0H4J0I3</accession>
<protein>
    <recommendedName>
        <fullName evidence="11">Glycosyl transferase</fullName>
    </recommendedName>
</protein>
<feature type="transmembrane region" description="Helical" evidence="8">
    <location>
        <begin position="328"/>
        <end position="346"/>
    </location>
</feature>
<keyword evidence="5 8" id="KW-1133">Transmembrane helix</keyword>
<dbReference type="GO" id="GO:0044038">
    <property type="term" value="P:cell wall macromolecule biosynthetic process"/>
    <property type="evidence" value="ECO:0007669"/>
    <property type="project" value="TreeGrafter"/>
</dbReference>
<keyword evidence="3" id="KW-0808">Transferase</keyword>
<evidence type="ECO:0000256" key="8">
    <source>
        <dbReference type="SAM" id="Phobius"/>
    </source>
</evidence>
<feature type="transmembrane region" description="Helical" evidence="8">
    <location>
        <begin position="168"/>
        <end position="187"/>
    </location>
</feature>
<evidence type="ECO:0000256" key="2">
    <source>
        <dbReference type="ARBA" id="ARBA00022475"/>
    </source>
</evidence>
<feature type="transmembrane region" description="Helical" evidence="8">
    <location>
        <begin position="77"/>
        <end position="94"/>
    </location>
</feature>
<feature type="binding site" evidence="7">
    <location>
        <position position="160"/>
    </location>
    <ligand>
        <name>Mg(2+)</name>
        <dbReference type="ChEBI" id="CHEBI:18420"/>
    </ligand>
</feature>
<dbReference type="CDD" id="cd06853">
    <property type="entry name" value="GT_WecA_like"/>
    <property type="match status" value="1"/>
</dbReference>
<evidence type="ECO:0000256" key="4">
    <source>
        <dbReference type="ARBA" id="ARBA00022692"/>
    </source>
</evidence>
<evidence type="ECO:0000256" key="7">
    <source>
        <dbReference type="PIRSR" id="PIRSR600715-1"/>
    </source>
</evidence>
<dbReference type="PANTHER" id="PTHR22926">
    <property type="entry name" value="PHOSPHO-N-ACETYLMURAMOYL-PENTAPEPTIDE-TRANSFERASE"/>
    <property type="match status" value="1"/>
</dbReference>
<dbReference type="GO" id="GO:0016780">
    <property type="term" value="F:phosphotransferase activity, for other substituted phosphate groups"/>
    <property type="evidence" value="ECO:0007669"/>
    <property type="project" value="InterPro"/>
</dbReference>
<comment type="cofactor">
    <cofactor evidence="7">
        <name>Mg(2+)</name>
        <dbReference type="ChEBI" id="CHEBI:18420"/>
    </cofactor>
</comment>
<reference evidence="9 10" key="1">
    <citation type="submission" date="2015-03" db="EMBL/GenBank/DDBJ databases">
        <title>Comparative analysis of the OM43 clade including a novel species from Red Sea uncovers genomic and metabolic diversity among marine methylotrophs.</title>
        <authorList>
            <person name="Jimenez-Infante F."/>
            <person name="Ngugi D.K."/>
            <person name="Vinu M."/>
            <person name="Alam I."/>
            <person name="Kamau A."/>
            <person name="Blom J."/>
            <person name="Bajic V.B."/>
            <person name="Stingl U."/>
        </authorList>
    </citation>
    <scope>NUCLEOTIDE SEQUENCE [LARGE SCALE GENOMIC DNA]</scope>
    <source>
        <strain evidence="9 10">MBRSH7</strain>
    </source>
</reference>
<name>A0A0H4J0I3_9PROT</name>